<dbReference type="AlphaFoldDB" id="A0A9X0WAY7"/>
<dbReference type="EMBL" id="NRRY01000035">
    <property type="protein sequence ID" value="MBK1620245.1"/>
    <property type="molecule type" value="Genomic_DNA"/>
</dbReference>
<dbReference type="GO" id="GO:0003677">
    <property type="term" value="F:DNA binding"/>
    <property type="evidence" value="ECO:0007669"/>
    <property type="project" value="InterPro"/>
</dbReference>
<proteinExistence type="predicted"/>
<feature type="region of interest" description="Disordered" evidence="1">
    <location>
        <begin position="330"/>
        <end position="351"/>
    </location>
</feature>
<accession>A0A9X0WAY7</accession>
<evidence type="ECO:0000313" key="3">
    <source>
        <dbReference type="Proteomes" id="UP001138768"/>
    </source>
</evidence>
<reference evidence="2 3" key="1">
    <citation type="journal article" date="2020" name="Microorganisms">
        <title>Osmotic Adaptation and Compatible Solute Biosynthesis of Phototrophic Bacteria as Revealed from Genome Analyses.</title>
        <authorList>
            <person name="Imhoff J.F."/>
            <person name="Rahn T."/>
            <person name="Kunzel S."/>
            <person name="Keller A."/>
            <person name="Neulinger S.C."/>
        </authorList>
    </citation>
    <scope>NUCLEOTIDE SEQUENCE [LARGE SCALE GENOMIC DNA]</scope>
    <source>
        <strain evidence="2 3">DSM 25653</strain>
    </source>
</reference>
<feature type="region of interest" description="Disordered" evidence="1">
    <location>
        <begin position="228"/>
        <end position="269"/>
    </location>
</feature>
<feature type="compositionally biased region" description="Polar residues" evidence="1">
    <location>
        <begin position="233"/>
        <end position="244"/>
    </location>
</feature>
<dbReference type="Pfam" id="PF03837">
    <property type="entry name" value="RecT"/>
    <property type="match status" value="1"/>
</dbReference>
<evidence type="ECO:0000313" key="2">
    <source>
        <dbReference type="EMBL" id="MBK1620245.1"/>
    </source>
</evidence>
<sequence length="351" mass="38308">MPSTQTPLAKADQPRIPMPALDPALNLSPSTWKVLTESIFPSAKTAEGILLAVHYCAARNLDIMKRPVHVVPMYSKAQGREIETVWPGIAELQTTAARTGQWAGIDPPRFGPLCERTFSARIKRNGTWQDLESSVTFPEWCEVTVYRIVAGQRCAFTEPVFWLETYARYGGAYSELPADMWLKRPRGQLMKCAKAASLRAAFPEEATYTAEEMEGKVIESDTPLSMAGAAQEIGSTSQASQSRPTEVKTNDTATAASETSAHASPTPETVAVAETLASDVEPDATMKQRIDKVIARAAENAAWTQAEQYLRDRCSGSDLAYALQVLAVAQTQPQPQTDRLSQADADQRQAA</sequence>
<dbReference type="GO" id="GO:0006259">
    <property type="term" value="P:DNA metabolic process"/>
    <property type="evidence" value="ECO:0007669"/>
    <property type="project" value="InterPro"/>
</dbReference>
<evidence type="ECO:0000256" key="1">
    <source>
        <dbReference type="SAM" id="MobiDB-lite"/>
    </source>
</evidence>
<feature type="compositionally biased region" description="Low complexity" evidence="1">
    <location>
        <begin position="250"/>
        <end position="266"/>
    </location>
</feature>
<dbReference type="InterPro" id="IPR018330">
    <property type="entry name" value="RecT_fam"/>
</dbReference>
<gene>
    <name evidence="2" type="ORF">CKO42_17715</name>
</gene>
<name>A0A9X0WAY7_9GAMM</name>
<dbReference type="Proteomes" id="UP001138768">
    <property type="component" value="Unassembled WGS sequence"/>
</dbReference>
<dbReference type="RefSeq" id="WP_200246919.1">
    <property type="nucleotide sequence ID" value="NZ_NRRY01000035.1"/>
</dbReference>
<comment type="caution">
    <text evidence="2">The sequence shown here is derived from an EMBL/GenBank/DDBJ whole genome shotgun (WGS) entry which is preliminary data.</text>
</comment>
<organism evidence="2 3">
    <name type="scientific">Lamprobacter modestohalophilus</name>
    <dbReference type="NCBI Taxonomy" id="1064514"/>
    <lineage>
        <taxon>Bacteria</taxon>
        <taxon>Pseudomonadati</taxon>
        <taxon>Pseudomonadota</taxon>
        <taxon>Gammaproteobacteria</taxon>
        <taxon>Chromatiales</taxon>
        <taxon>Chromatiaceae</taxon>
        <taxon>Lamprobacter</taxon>
    </lineage>
</organism>
<keyword evidence="3" id="KW-1185">Reference proteome</keyword>
<protein>
    <submittedName>
        <fullName evidence="2">Recombinase</fullName>
    </submittedName>
</protein>